<keyword evidence="1" id="KW-0067">ATP-binding</keyword>
<comment type="similarity">
    <text evidence="1">Belongs to the helicase family.</text>
</comment>
<dbReference type="EC" id="5.6.2.3" evidence="1"/>
<gene>
    <name evidence="4" type="ORF">JYZ213_LOCUS36032</name>
</gene>
<dbReference type="InterPro" id="IPR051055">
    <property type="entry name" value="PIF1_helicase"/>
</dbReference>
<dbReference type="Gene3D" id="3.40.50.300">
    <property type="entry name" value="P-loop containing nucleotide triphosphate hydrolases"/>
    <property type="match status" value="1"/>
</dbReference>
<comment type="caution">
    <text evidence="4">The sequence shown here is derived from an EMBL/GenBank/DDBJ whole genome shotgun (WGS) entry which is preliminary data.</text>
</comment>
<dbReference type="InterPro" id="IPR027417">
    <property type="entry name" value="P-loop_NTPase"/>
</dbReference>
<evidence type="ECO:0000313" key="5">
    <source>
        <dbReference type="Proteomes" id="UP000663845"/>
    </source>
</evidence>
<feature type="domain" description="DNA helicase Pif1-like DEAD-box helicase" evidence="3">
    <location>
        <begin position="583"/>
        <end position="706"/>
    </location>
</feature>
<protein>
    <recommendedName>
        <fullName evidence="1">ATP-dependent DNA helicase</fullName>
        <ecNumber evidence="1">5.6.2.3</ecNumber>
    </recommendedName>
</protein>
<comment type="cofactor">
    <cofactor evidence="1">
        <name>Mg(2+)</name>
        <dbReference type="ChEBI" id="CHEBI:18420"/>
    </cofactor>
</comment>
<dbReference type="GO" id="GO:0006310">
    <property type="term" value="P:DNA recombination"/>
    <property type="evidence" value="ECO:0007669"/>
    <property type="project" value="UniProtKB-KW"/>
</dbReference>
<dbReference type="Proteomes" id="UP000663845">
    <property type="component" value="Unassembled WGS sequence"/>
</dbReference>
<dbReference type="GO" id="GO:0005524">
    <property type="term" value="F:ATP binding"/>
    <property type="evidence" value="ECO:0007669"/>
    <property type="project" value="UniProtKB-KW"/>
</dbReference>
<dbReference type="EMBL" id="CAJNOG010000843">
    <property type="protein sequence ID" value="CAF1369290.1"/>
    <property type="molecule type" value="Genomic_DNA"/>
</dbReference>
<accession>A0A815IJS1</accession>
<feature type="region of interest" description="Disordered" evidence="2">
    <location>
        <begin position="388"/>
        <end position="408"/>
    </location>
</feature>
<organism evidence="4 5">
    <name type="scientific">Adineta steineri</name>
    <dbReference type="NCBI Taxonomy" id="433720"/>
    <lineage>
        <taxon>Eukaryota</taxon>
        <taxon>Metazoa</taxon>
        <taxon>Spiralia</taxon>
        <taxon>Gnathifera</taxon>
        <taxon>Rotifera</taxon>
        <taxon>Eurotatoria</taxon>
        <taxon>Bdelloidea</taxon>
        <taxon>Adinetida</taxon>
        <taxon>Adinetidae</taxon>
        <taxon>Adineta</taxon>
    </lineage>
</organism>
<keyword evidence="1" id="KW-0234">DNA repair</keyword>
<reference evidence="4" key="1">
    <citation type="submission" date="2021-02" db="EMBL/GenBank/DDBJ databases">
        <authorList>
            <person name="Nowell W R."/>
        </authorList>
    </citation>
    <scope>NUCLEOTIDE SEQUENCE</scope>
</reference>
<keyword evidence="1" id="KW-0378">Hydrolase</keyword>
<evidence type="ECO:0000313" key="4">
    <source>
        <dbReference type="EMBL" id="CAF1369290.1"/>
    </source>
</evidence>
<evidence type="ECO:0000256" key="2">
    <source>
        <dbReference type="SAM" id="MobiDB-lite"/>
    </source>
</evidence>
<keyword evidence="1" id="KW-0347">Helicase</keyword>
<proteinExistence type="inferred from homology"/>
<dbReference type="InterPro" id="IPR010285">
    <property type="entry name" value="DNA_helicase_pif1-like_DEAD"/>
</dbReference>
<dbReference type="SUPFAM" id="SSF52540">
    <property type="entry name" value="P-loop containing nucleoside triphosphate hydrolases"/>
    <property type="match status" value="1"/>
</dbReference>
<dbReference type="PANTHER" id="PTHR47642">
    <property type="entry name" value="ATP-DEPENDENT DNA HELICASE"/>
    <property type="match status" value="1"/>
</dbReference>
<name>A0A815IJS1_9BILA</name>
<keyword evidence="1" id="KW-0227">DNA damage</keyword>
<dbReference type="GO" id="GO:0006281">
    <property type="term" value="P:DNA repair"/>
    <property type="evidence" value="ECO:0007669"/>
    <property type="project" value="UniProtKB-KW"/>
</dbReference>
<dbReference type="GO" id="GO:0016787">
    <property type="term" value="F:hydrolase activity"/>
    <property type="evidence" value="ECO:0007669"/>
    <property type="project" value="UniProtKB-KW"/>
</dbReference>
<dbReference type="PANTHER" id="PTHR47642:SF5">
    <property type="entry name" value="ATP-DEPENDENT DNA HELICASE"/>
    <property type="match status" value="1"/>
</dbReference>
<feature type="compositionally biased region" description="Acidic residues" evidence="2">
    <location>
        <begin position="396"/>
        <end position="408"/>
    </location>
</feature>
<keyword evidence="1" id="KW-0547">Nucleotide-binding</keyword>
<keyword evidence="1" id="KW-0233">DNA recombination</keyword>
<comment type="catalytic activity">
    <reaction evidence="1">
        <text>ATP + H2O = ADP + phosphate + H(+)</text>
        <dbReference type="Rhea" id="RHEA:13065"/>
        <dbReference type="ChEBI" id="CHEBI:15377"/>
        <dbReference type="ChEBI" id="CHEBI:15378"/>
        <dbReference type="ChEBI" id="CHEBI:30616"/>
        <dbReference type="ChEBI" id="CHEBI:43474"/>
        <dbReference type="ChEBI" id="CHEBI:456216"/>
        <dbReference type="EC" id="5.6.2.3"/>
    </reaction>
</comment>
<dbReference type="GO" id="GO:0043139">
    <property type="term" value="F:5'-3' DNA helicase activity"/>
    <property type="evidence" value="ECO:0007669"/>
    <property type="project" value="UniProtKB-EC"/>
</dbReference>
<dbReference type="Pfam" id="PF05970">
    <property type="entry name" value="PIF1"/>
    <property type="match status" value="1"/>
</dbReference>
<sequence>MRMPREMFPMTTIDPESGEIRMRRSHPMINNFNQFIICVCRCNMDIKFIWSGTDAKALAYYCTDYITKTNLSFHDTFSLMQKAVGPNDNNSIIENSVDKARKLVLRCYNSLASQQELSGVQVGTYLMDYGDHYTSYGFTNIFLIAIERHLQNELEKNKGTLASSSTTMQTTNTNLIDFIEDEEEETTVMTDEQFSIEQSTDPQKLVLINLRIDYQLRSPALEKVCLYEFVSFFHRKSFTDKNRLNIDRPSTSTEDVRLHSGRPLQERYSFMIEHPQAKSHGIMKRIKPIVPVLLGPQIPRKDREETQERYSRAIATLFIPWRSVKDLCAVNQSWCEALVSRQESISTESKQIIENIQHLHDCKKDRDVHLQQIIANVQVNDEIDPRLLPRNMRVDDSDEDDDDPDENETYVNFLDSSADNNQTSTISHLSEKEQLYQDEALRSLHKVGRFSSSTRRDQSSMVFTSLSHFSVKTQHSVQQNAAWQAAIKSDALRRRQQSILEDAPSLLNHASDELISTDTTNNIAESATQIDDLVQSVTTSTLTIPTRRQVCEKFTLNDEQARAFYIVCRHADGESHLKTNGKQEQLIMCVPGPGGTGKSRLIDAITCYFVETQRKEKLRKLGPTAVSASLIGGHTIHSFLAYVRSTKRQKKTVTAGSSNVENDWKAVEYLIIDKISMVGLRLLARLNEILTLGKRAPSEIPFGGINALS</sequence>
<evidence type="ECO:0000256" key="1">
    <source>
        <dbReference type="RuleBase" id="RU363044"/>
    </source>
</evidence>
<dbReference type="AlphaFoldDB" id="A0A815IJS1"/>
<dbReference type="GO" id="GO:0000723">
    <property type="term" value="P:telomere maintenance"/>
    <property type="evidence" value="ECO:0007669"/>
    <property type="project" value="InterPro"/>
</dbReference>
<evidence type="ECO:0000259" key="3">
    <source>
        <dbReference type="Pfam" id="PF05970"/>
    </source>
</evidence>